<accession>A0A2K8MAW8</accession>
<dbReference type="EMBL" id="CP024923">
    <property type="protein sequence ID" value="ATY31013.1"/>
    <property type="molecule type" value="Genomic_DNA"/>
</dbReference>
<sequence length="158" mass="15218">MIKKILAAGALVASVAFIAPQASAQTFSPNGAVSLASIGNITVSKGITLSCGLAGTGSVSSGALSVSSITLSGGLCPSVTFSGTPYTVTSGSLTAVTLNGVVVTAITGNCAGTLTGAYNQATGVITYANATIPSTSGGSPCRVTGRVQVSPTVTFTIP</sequence>
<keyword evidence="3" id="KW-1185">Reference proteome</keyword>
<feature type="chain" id="PRO_5014752397" description="Protein activator of alkane oxidation PraB" evidence="1">
    <location>
        <begin position="25"/>
        <end position="158"/>
    </location>
</feature>
<reference evidence="2 3" key="1">
    <citation type="submission" date="2017-11" db="EMBL/GenBank/DDBJ databases">
        <title>Complete genome sequence of Sphingomonas sp. Strain Cra20, a psychrotolerant potential plant growth promoting rhizobacteria.</title>
        <authorList>
            <person name="Luo Y."/>
        </authorList>
    </citation>
    <scope>NUCLEOTIDE SEQUENCE [LARGE SCALE GENOMIC DNA]</scope>
    <source>
        <strain evidence="2 3">Cra20</strain>
    </source>
</reference>
<evidence type="ECO:0000256" key="1">
    <source>
        <dbReference type="SAM" id="SignalP"/>
    </source>
</evidence>
<evidence type="ECO:0008006" key="4">
    <source>
        <dbReference type="Google" id="ProtNLM"/>
    </source>
</evidence>
<organism evidence="2 3">
    <name type="scientific">Sphingomonas psychrotolerans</name>
    <dbReference type="NCBI Taxonomy" id="1327635"/>
    <lineage>
        <taxon>Bacteria</taxon>
        <taxon>Pseudomonadati</taxon>
        <taxon>Pseudomonadota</taxon>
        <taxon>Alphaproteobacteria</taxon>
        <taxon>Sphingomonadales</taxon>
        <taxon>Sphingomonadaceae</taxon>
        <taxon>Sphingomonas</taxon>
    </lineage>
</organism>
<dbReference type="OrthoDB" id="7575088at2"/>
<keyword evidence="1" id="KW-0732">Signal</keyword>
<feature type="signal peptide" evidence="1">
    <location>
        <begin position="1"/>
        <end position="24"/>
    </location>
</feature>
<name>A0A2K8MAW8_9SPHN</name>
<dbReference type="KEGG" id="sphc:CVN68_02605"/>
<dbReference type="Proteomes" id="UP000229081">
    <property type="component" value="Chromosome"/>
</dbReference>
<protein>
    <recommendedName>
        <fullName evidence="4">Protein activator of alkane oxidation PraB</fullName>
    </recommendedName>
</protein>
<gene>
    <name evidence="2" type="ORF">CVN68_02605</name>
</gene>
<dbReference type="RefSeq" id="WP_100280824.1">
    <property type="nucleotide sequence ID" value="NZ_CP024923.1"/>
</dbReference>
<evidence type="ECO:0000313" key="2">
    <source>
        <dbReference type="EMBL" id="ATY31013.1"/>
    </source>
</evidence>
<proteinExistence type="predicted"/>
<dbReference type="AlphaFoldDB" id="A0A2K8MAW8"/>
<evidence type="ECO:0000313" key="3">
    <source>
        <dbReference type="Proteomes" id="UP000229081"/>
    </source>
</evidence>